<comment type="caution">
    <text evidence="2">The sequence shown here is derived from an EMBL/GenBank/DDBJ whole genome shotgun (WGS) entry which is preliminary data.</text>
</comment>
<dbReference type="STRING" id="111105.HR09_03370"/>
<dbReference type="Proteomes" id="UP000030130">
    <property type="component" value="Unassembled WGS sequence"/>
</dbReference>
<sequence>MMDKIRIYCDNLDRYEEFPHGISLERVAEHFQDDLGFRPFNAQVNHCTRDLGFRLYEPSDVLFASFSDESGMRTYVRTLSFILSKAVADILPGSKLFIEHSLSNGYYCQIKNAHIITPGEIVRIKERMESLIAADIPFQAHCERTEEVAAMFRSMGYEDKADLLETRGMPYSRYYDLDGYPDYYYGSLAPSTGYIGLFGLEPYLDGALLRIPRRDKPEELAPFVPQPMMRQVFADHDRLLDILQVTHVGSLNKAVDRNDISTMVQVSEAMQEKQIAAIADDIAHKYKEGVRVVLISGPSSSGKTTFCKRLQTQLLTNYIRPYGLSLDDYFINREDTPRDESGDYDFESLYALDLPLFNKDLKQMIAGEEVSLPTYDFTTGMRVYKGNTIQLKDGDILILEGIHALNPELIPGVPESSTYKIYVSALTAIGLDAHNRIPSTDNRLIRRLVRDYRYRNYSGLDTLRRWQSVRRGEEKWVFPFQENAHVMFNSAMLYELAVLRAYAEPILQAIPRNEPEYAEARRLLRFLSSFRMIPARLLPNNSLMREFLGGSTFHY</sequence>
<dbReference type="InterPro" id="IPR027417">
    <property type="entry name" value="P-loop_NTPase"/>
</dbReference>
<dbReference type="Gene3D" id="3.40.50.300">
    <property type="entry name" value="P-loop containing nucleotide triphosphate hydrolases"/>
    <property type="match status" value="1"/>
</dbReference>
<dbReference type="SUPFAM" id="SSF55186">
    <property type="entry name" value="ThrRS/AlaRS common domain"/>
    <property type="match status" value="1"/>
</dbReference>
<organism evidence="2 3">
    <name type="scientific">Porphyromonas gulae</name>
    <dbReference type="NCBI Taxonomy" id="111105"/>
    <lineage>
        <taxon>Bacteria</taxon>
        <taxon>Pseudomonadati</taxon>
        <taxon>Bacteroidota</taxon>
        <taxon>Bacteroidia</taxon>
        <taxon>Bacteroidales</taxon>
        <taxon>Porphyromonadaceae</taxon>
        <taxon>Porphyromonas</taxon>
    </lineage>
</organism>
<dbReference type="GO" id="GO:0016301">
    <property type="term" value="F:kinase activity"/>
    <property type="evidence" value="ECO:0007669"/>
    <property type="project" value="InterPro"/>
</dbReference>
<protein>
    <submittedName>
        <fullName evidence="2">ATPase AAA</fullName>
    </submittedName>
</protein>
<dbReference type="Gene3D" id="3.30.980.10">
    <property type="entry name" value="Threonyl-trna Synthetase, Chain A, domain 2"/>
    <property type="match status" value="1"/>
</dbReference>
<dbReference type="PANTHER" id="PTHR10285">
    <property type="entry name" value="URIDINE KINASE"/>
    <property type="match status" value="1"/>
</dbReference>
<dbReference type="InterPro" id="IPR018163">
    <property type="entry name" value="Thr/Ala-tRNA-synth_IIc_edit"/>
</dbReference>
<evidence type="ECO:0000313" key="3">
    <source>
        <dbReference type="Proteomes" id="UP000030130"/>
    </source>
</evidence>
<gene>
    <name evidence="2" type="ORF">HR08_09175</name>
</gene>
<evidence type="ECO:0000313" key="2">
    <source>
        <dbReference type="EMBL" id="KGN84332.1"/>
    </source>
</evidence>
<dbReference type="CDD" id="cd02028">
    <property type="entry name" value="UMPK_like"/>
    <property type="match status" value="1"/>
</dbReference>
<dbReference type="InterPro" id="IPR003593">
    <property type="entry name" value="AAA+_ATPase"/>
</dbReference>
<dbReference type="eggNOG" id="COG0572">
    <property type="taxonomic scope" value="Bacteria"/>
</dbReference>
<dbReference type="SMART" id="SM00382">
    <property type="entry name" value="AAA"/>
    <property type="match status" value="1"/>
</dbReference>
<feature type="domain" description="AAA+ ATPase" evidence="1">
    <location>
        <begin position="289"/>
        <end position="450"/>
    </location>
</feature>
<proteinExistence type="predicted"/>
<dbReference type="eggNOG" id="COG0441">
    <property type="taxonomic scope" value="Bacteria"/>
</dbReference>
<dbReference type="EMBL" id="JRAI01000075">
    <property type="protein sequence ID" value="KGN84332.1"/>
    <property type="molecule type" value="Genomic_DNA"/>
</dbReference>
<evidence type="ECO:0000259" key="1">
    <source>
        <dbReference type="SMART" id="SM00382"/>
    </source>
</evidence>
<accession>A0A0A2F2U3</accession>
<name>A0A0A2F2U3_9PORP</name>
<dbReference type="Pfam" id="PF00485">
    <property type="entry name" value="PRK"/>
    <property type="match status" value="1"/>
</dbReference>
<dbReference type="InterPro" id="IPR006083">
    <property type="entry name" value="PRK/URK"/>
</dbReference>
<dbReference type="AlphaFoldDB" id="A0A0A2F2U3"/>
<dbReference type="SUPFAM" id="SSF52540">
    <property type="entry name" value="P-loop containing nucleoside triphosphate hydrolases"/>
    <property type="match status" value="1"/>
</dbReference>
<dbReference type="GO" id="GO:0005524">
    <property type="term" value="F:ATP binding"/>
    <property type="evidence" value="ECO:0007669"/>
    <property type="project" value="InterPro"/>
</dbReference>
<reference evidence="2 3" key="1">
    <citation type="submission" date="2014-08" db="EMBL/GenBank/DDBJ databases">
        <title>Porphyromonas gulae strain:COT-052_OH1451 Genome sequencing.</title>
        <authorList>
            <person name="Wallis C."/>
            <person name="Deusch O."/>
            <person name="O'Flynn C."/>
            <person name="Davis I."/>
            <person name="Jospin G."/>
            <person name="Darling A.E."/>
            <person name="Coil D.A."/>
            <person name="Alexiev A."/>
            <person name="Horsfall A."/>
            <person name="Kirkwood N."/>
            <person name="Harris S."/>
            <person name="Eisen J.A."/>
        </authorList>
    </citation>
    <scope>NUCLEOTIDE SEQUENCE [LARGE SCALE GENOMIC DNA]</scope>
    <source>
        <strain evidence="3">COT-052 OH1451</strain>
    </source>
</reference>